<protein>
    <submittedName>
        <fullName evidence="2">Uncharacterized protein</fullName>
    </submittedName>
</protein>
<evidence type="ECO:0000313" key="2">
    <source>
        <dbReference type="EMBL" id="MEU9580294.1"/>
    </source>
</evidence>
<comment type="caution">
    <text evidence="2">The sequence shown here is derived from an EMBL/GenBank/DDBJ whole genome shotgun (WGS) entry which is preliminary data.</text>
</comment>
<dbReference type="EMBL" id="JBEZNA010000070">
    <property type="protein sequence ID" value="MEU9580294.1"/>
    <property type="molecule type" value="Genomic_DNA"/>
</dbReference>
<name>A0ABV3EVS0_9ACTN</name>
<organism evidence="2 3">
    <name type="scientific">Streptomyces chilikensis</name>
    <dbReference type="NCBI Taxonomy" id="1194079"/>
    <lineage>
        <taxon>Bacteria</taxon>
        <taxon>Bacillati</taxon>
        <taxon>Actinomycetota</taxon>
        <taxon>Actinomycetes</taxon>
        <taxon>Kitasatosporales</taxon>
        <taxon>Streptomycetaceae</taxon>
        <taxon>Streptomyces</taxon>
    </lineage>
</organism>
<dbReference type="RefSeq" id="WP_166022339.1">
    <property type="nucleotide sequence ID" value="NZ_JBEZNA010000070.1"/>
</dbReference>
<evidence type="ECO:0000256" key="1">
    <source>
        <dbReference type="SAM" id="SignalP"/>
    </source>
</evidence>
<proteinExistence type="predicted"/>
<accession>A0ABV3EVS0</accession>
<feature type="chain" id="PRO_5047379610" evidence="1">
    <location>
        <begin position="30"/>
        <end position="67"/>
    </location>
</feature>
<evidence type="ECO:0000313" key="3">
    <source>
        <dbReference type="Proteomes" id="UP001551584"/>
    </source>
</evidence>
<keyword evidence="1" id="KW-0732">Signal</keyword>
<keyword evidence="3" id="KW-1185">Reference proteome</keyword>
<dbReference type="Proteomes" id="UP001551584">
    <property type="component" value="Unassembled WGS sequence"/>
</dbReference>
<gene>
    <name evidence="2" type="ORF">AB0D95_24055</name>
</gene>
<reference evidence="2 3" key="1">
    <citation type="submission" date="2024-06" db="EMBL/GenBank/DDBJ databases">
        <title>The Natural Products Discovery Center: Release of the First 8490 Sequenced Strains for Exploring Actinobacteria Biosynthetic Diversity.</title>
        <authorList>
            <person name="Kalkreuter E."/>
            <person name="Kautsar S.A."/>
            <person name="Yang D."/>
            <person name="Bader C.D."/>
            <person name="Teijaro C.N."/>
            <person name="Fluegel L."/>
            <person name="Davis C.M."/>
            <person name="Simpson J.R."/>
            <person name="Lauterbach L."/>
            <person name="Steele A.D."/>
            <person name="Gui C."/>
            <person name="Meng S."/>
            <person name="Li G."/>
            <person name="Viehrig K."/>
            <person name="Ye F."/>
            <person name="Su P."/>
            <person name="Kiefer A.F."/>
            <person name="Nichols A."/>
            <person name="Cepeda A.J."/>
            <person name="Yan W."/>
            <person name="Fan B."/>
            <person name="Jiang Y."/>
            <person name="Adhikari A."/>
            <person name="Zheng C.-J."/>
            <person name="Schuster L."/>
            <person name="Cowan T.M."/>
            <person name="Smanski M.J."/>
            <person name="Chevrette M.G."/>
            <person name="De Carvalho L.P.S."/>
            <person name="Shen B."/>
        </authorList>
    </citation>
    <scope>NUCLEOTIDE SEQUENCE [LARGE SCALE GENOMIC DNA]</scope>
    <source>
        <strain evidence="2 3">NPDC048117</strain>
    </source>
</reference>
<feature type="signal peptide" evidence="1">
    <location>
        <begin position="1"/>
        <end position="29"/>
    </location>
</feature>
<sequence length="67" mass="6391">MRSISSRIALVVAGSAAALGSIIAAPAMASSFSGAASSASGAVFASGAVTLGEVPGTYTLQDDNGWS</sequence>